<dbReference type="EMBL" id="KY774314">
    <property type="protein sequence ID" value="ART32313.1"/>
    <property type="molecule type" value="Genomic_DNA"/>
</dbReference>
<keyword evidence="1" id="KW-0812">Transmembrane</keyword>
<accession>A0A1Y0B4J6</accession>
<gene>
    <name evidence="2" type="ORF">AEK19_MT2165</name>
</gene>
<evidence type="ECO:0000256" key="1">
    <source>
        <dbReference type="SAM" id="Phobius"/>
    </source>
</evidence>
<name>A0A1Y0B4J6_9LAMI</name>
<protein>
    <submittedName>
        <fullName evidence="2">Uncharacterized protein</fullName>
    </submittedName>
</protein>
<organism evidence="2">
    <name type="scientific">Utricularia reniformis</name>
    <dbReference type="NCBI Taxonomy" id="192314"/>
    <lineage>
        <taxon>Eukaryota</taxon>
        <taxon>Viridiplantae</taxon>
        <taxon>Streptophyta</taxon>
        <taxon>Embryophyta</taxon>
        <taxon>Tracheophyta</taxon>
        <taxon>Spermatophyta</taxon>
        <taxon>Magnoliopsida</taxon>
        <taxon>eudicotyledons</taxon>
        <taxon>Gunneridae</taxon>
        <taxon>Pentapetalae</taxon>
        <taxon>asterids</taxon>
        <taxon>lamiids</taxon>
        <taxon>Lamiales</taxon>
        <taxon>Lentibulariaceae</taxon>
        <taxon>Utricularia</taxon>
    </lineage>
</organism>
<feature type="transmembrane region" description="Helical" evidence="1">
    <location>
        <begin position="21"/>
        <end position="49"/>
    </location>
</feature>
<keyword evidence="1" id="KW-1133">Transmembrane helix</keyword>
<keyword evidence="2" id="KW-0496">Mitochondrion</keyword>
<reference evidence="2" key="1">
    <citation type="submission" date="2017-03" db="EMBL/GenBank/DDBJ databases">
        <title>The mitochondrial genome of the carnivorous plant Utricularia reniformis (Lentibulariaceae): structure, comparative analysis and evolutionary landmarks.</title>
        <authorList>
            <person name="Silva S.R."/>
            <person name="Alvarenga D.O."/>
            <person name="Michael T.P."/>
            <person name="Miranda V.F.O."/>
            <person name="Varani A.M."/>
        </authorList>
    </citation>
    <scope>NUCLEOTIDE SEQUENCE</scope>
</reference>
<geneLocation type="mitochondrion" evidence="2"/>
<sequence length="85" mass="9519">MTRYCYVQFGGQLSTDPYFSLVAWAVTLFDYGVVLLDLNAGILHLFAIVSFKEKLPVNKAIVLLLPIGNANTTPLIERRTLTLFI</sequence>
<proteinExistence type="predicted"/>
<keyword evidence="1" id="KW-0472">Membrane</keyword>
<dbReference type="AlphaFoldDB" id="A0A1Y0B4J6"/>
<evidence type="ECO:0000313" key="2">
    <source>
        <dbReference type="EMBL" id="ART32313.1"/>
    </source>
</evidence>